<reference evidence="2 3" key="1">
    <citation type="submission" date="2018-11" db="EMBL/GenBank/DDBJ databases">
        <title>Whole genome sequence of Streptomyces chrestomyceticus NBRC 13444(T).</title>
        <authorList>
            <person name="Komaki H."/>
            <person name="Tamura T."/>
        </authorList>
    </citation>
    <scope>NUCLEOTIDE SEQUENCE [LARGE SCALE GENOMIC DNA]</scope>
    <source>
        <strain evidence="2 3">NBRC 13444</strain>
    </source>
</reference>
<proteinExistence type="predicted"/>
<evidence type="ECO:0000256" key="1">
    <source>
        <dbReference type="SAM" id="MobiDB-lite"/>
    </source>
</evidence>
<evidence type="ECO:0000313" key="3">
    <source>
        <dbReference type="Proteomes" id="UP000287830"/>
    </source>
</evidence>
<dbReference type="RefSeq" id="WP_125047309.1">
    <property type="nucleotide sequence ID" value="NZ_BHZC01000001.1"/>
</dbReference>
<dbReference type="EMBL" id="BHZC01000001">
    <property type="protein sequence ID" value="GCD38000.1"/>
    <property type="molecule type" value="Genomic_DNA"/>
</dbReference>
<feature type="region of interest" description="Disordered" evidence="1">
    <location>
        <begin position="1"/>
        <end position="97"/>
    </location>
</feature>
<dbReference type="Proteomes" id="UP000287830">
    <property type="component" value="Unassembled WGS sequence"/>
</dbReference>
<gene>
    <name evidence="2" type="ORF">OEIGOIKO_05810</name>
</gene>
<dbReference type="AlphaFoldDB" id="A0A7U9Q0L9"/>
<dbReference type="OrthoDB" id="3213965at2"/>
<organism evidence="2 3">
    <name type="scientific">Streptomyces chrestomyceticus JCM 4735</name>
    <dbReference type="NCBI Taxonomy" id="1306181"/>
    <lineage>
        <taxon>Bacteria</taxon>
        <taxon>Bacillati</taxon>
        <taxon>Actinomycetota</taxon>
        <taxon>Actinomycetes</taxon>
        <taxon>Kitasatosporales</taxon>
        <taxon>Streptomycetaceae</taxon>
        <taxon>Streptomyces</taxon>
    </lineage>
</organism>
<accession>A0A7U9Q0L9</accession>
<dbReference type="GeneID" id="95624576"/>
<feature type="compositionally biased region" description="Basic and acidic residues" evidence="1">
    <location>
        <begin position="29"/>
        <end position="51"/>
    </location>
</feature>
<sequence length="97" mass="11043">MTRCDDCGRPLRRPSPDGLGPVCRRKHGPQPDHRERSTSAARPLDHHDLARHGQLAIPIQPSFSDCEPSWARTQPSRRRRLIVTVPGPDTWPREENP</sequence>
<name>A0A7U9Q0L9_9ACTN</name>
<evidence type="ECO:0000313" key="2">
    <source>
        <dbReference type="EMBL" id="GCD38000.1"/>
    </source>
</evidence>
<comment type="caution">
    <text evidence="2">The sequence shown here is derived from an EMBL/GenBank/DDBJ whole genome shotgun (WGS) entry which is preliminary data.</text>
</comment>
<protein>
    <submittedName>
        <fullName evidence="2">Uncharacterized protein</fullName>
    </submittedName>
</protein>